<name>A0A7X5XTB9_9SPHN</name>
<keyword evidence="2" id="KW-1185">Reference proteome</keyword>
<organism evidence="1 2">
    <name type="scientific">Sphingopyxis italica</name>
    <dbReference type="NCBI Taxonomy" id="1129133"/>
    <lineage>
        <taxon>Bacteria</taxon>
        <taxon>Pseudomonadati</taxon>
        <taxon>Pseudomonadota</taxon>
        <taxon>Alphaproteobacteria</taxon>
        <taxon>Sphingomonadales</taxon>
        <taxon>Sphingomonadaceae</taxon>
        <taxon>Sphingopyxis</taxon>
    </lineage>
</organism>
<gene>
    <name evidence="1" type="ORF">GGR90_002762</name>
</gene>
<sequence>MARVPIPAGRSVQVQPLDARPLRYTESRNFVGDAVERFGQSLGGLADGLQDLSTRKAEYSAKDAAVKFAALEGERVHDPETGLFRLQGKAALDAYEGTLEDLGKEASKLSAGLQSPLAKRMFDDNAAARMETLRRQVGGFVVRERQAYEDTTDKALVETSFRDAGRAWDDDEQIEIGIATAASVIARMANRDKSVVWAQNEIERGESNTRRDVSLARVANLGPDAGEAYFKKHEAAFDPDDARAVQGAIRVRREAIAADERRVAAEARAQAAAAKSEERERLETMRVQLDTGAGSSADWIALSEGYRAIGDTSNAAAARAKAGETRAAEGYRGAPLTQIDQDIAALEAKQGKLSPDQASRLNGLRSVRQQTASRLEQPGGAMAQEQYATGKPVAALDFNDPDSFRARGQFAVAAASRQGGRVEPLFGEELRKLEGSVAGESAERLKALRTISLFRDPRAIEGAARQLTGDSDGAFRVAATLITSPGGEKLALEVLRGKDALATSEKAFSTSLAQYEFNRSAGALAGLPPDYTRDVFDAAKAVYAERARQQGQTAWDANLWRSSINAALGGETKGGRQYGGLVRYKDKWVSLPPGWTSEGVFRRVASLTGPDTKKSAVSDAAVWPDGSTVTVGQLRDLVPVRLGGTRYGFQTRAGRLVGTKSGRPYTLDLAKVPAK</sequence>
<dbReference type="Proteomes" id="UP000535078">
    <property type="component" value="Unassembled WGS sequence"/>
</dbReference>
<dbReference type="EMBL" id="JAATIT010000003">
    <property type="protein sequence ID" value="NJB90568.1"/>
    <property type="molecule type" value="Genomic_DNA"/>
</dbReference>
<protein>
    <submittedName>
        <fullName evidence="1">Uncharacterized protein</fullName>
    </submittedName>
</protein>
<accession>A0A7X5XTB9</accession>
<dbReference type="RefSeq" id="WP_167921996.1">
    <property type="nucleotide sequence ID" value="NZ_JAATIT010000003.1"/>
</dbReference>
<evidence type="ECO:0000313" key="2">
    <source>
        <dbReference type="Proteomes" id="UP000535078"/>
    </source>
</evidence>
<proteinExistence type="predicted"/>
<reference evidence="1 2" key="1">
    <citation type="submission" date="2020-03" db="EMBL/GenBank/DDBJ databases">
        <title>Genomic Encyclopedia of Type Strains, Phase IV (KMG-IV): sequencing the most valuable type-strain genomes for metagenomic binning, comparative biology and taxonomic classification.</title>
        <authorList>
            <person name="Goeker M."/>
        </authorList>
    </citation>
    <scope>NUCLEOTIDE SEQUENCE [LARGE SCALE GENOMIC DNA]</scope>
    <source>
        <strain evidence="1 2">DSM 25229</strain>
    </source>
</reference>
<evidence type="ECO:0000313" key="1">
    <source>
        <dbReference type="EMBL" id="NJB90568.1"/>
    </source>
</evidence>
<comment type="caution">
    <text evidence="1">The sequence shown here is derived from an EMBL/GenBank/DDBJ whole genome shotgun (WGS) entry which is preliminary data.</text>
</comment>
<dbReference type="AlphaFoldDB" id="A0A7X5XTB9"/>